<dbReference type="AlphaFoldDB" id="A0A2V1DV45"/>
<protein>
    <submittedName>
        <fullName evidence="3">Uncharacterized protein</fullName>
    </submittedName>
</protein>
<name>A0A2V1DV45_9PLEO</name>
<reference evidence="3 4" key="1">
    <citation type="journal article" date="2018" name="Sci. Rep.">
        <title>Comparative genomics provides insights into the lifestyle and reveals functional heterogeneity of dark septate endophytic fungi.</title>
        <authorList>
            <person name="Knapp D.G."/>
            <person name="Nemeth J.B."/>
            <person name="Barry K."/>
            <person name="Hainaut M."/>
            <person name="Henrissat B."/>
            <person name="Johnson J."/>
            <person name="Kuo A."/>
            <person name="Lim J.H.P."/>
            <person name="Lipzen A."/>
            <person name="Nolan M."/>
            <person name="Ohm R.A."/>
            <person name="Tamas L."/>
            <person name="Grigoriev I.V."/>
            <person name="Spatafora J.W."/>
            <person name="Nagy L.G."/>
            <person name="Kovacs G.M."/>
        </authorList>
    </citation>
    <scope>NUCLEOTIDE SEQUENCE [LARGE SCALE GENOMIC DNA]</scope>
    <source>
        <strain evidence="3 4">DSE2036</strain>
    </source>
</reference>
<accession>A0A2V1DV45</accession>
<evidence type="ECO:0000256" key="2">
    <source>
        <dbReference type="SAM" id="Phobius"/>
    </source>
</evidence>
<keyword evidence="2" id="KW-0812">Transmembrane</keyword>
<proteinExistence type="predicted"/>
<feature type="region of interest" description="Disordered" evidence="1">
    <location>
        <begin position="129"/>
        <end position="150"/>
    </location>
</feature>
<feature type="compositionally biased region" description="Pro residues" evidence="1">
    <location>
        <begin position="129"/>
        <end position="142"/>
    </location>
</feature>
<sequence>MDLRVGATRVWSADCCPVGMTSEYSTCLSEVRTPFTAITDWTEGDFVYWDMTYSRAVVDKTTTTDSKGSPTTEVRIRSIEIFKNTTVVSFVNVLAQPVEIYWQEKDLSLFPTDYASSLATKIGVRFPANTPPPASPASPPSIAPATSTPEATHNLSTATRAGIGVGSVLGALALVATIVTLIWWRIRRKRGETADIEVVEMEGSGIFKKFLRGKWRSEVGGRSEPVEMDARGVRIVAGPPAEME</sequence>
<dbReference type="OrthoDB" id="4770059at2759"/>
<keyword evidence="2" id="KW-0472">Membrane</keyword>
<keyword evidence="4" id="KW-1185">Reference proteome</keyword>
<feature type="transmembrane region" description="Helical" evidence="2">
    <location>
        <begin position="161"/>
        <end position="184"/>
    </location>
</feature>
<dbReference type="EMBL" id="KZ805369">
    <property type="protein sequence ID" value="PVI00690.1"/>
    <property type="molecule type" value="Genomic_DNA"/>
</dbReference>
<organism evidence="3 4">
    <name type="scientific">Periconia macrospinosa</name>
    <dbReference type="NCBI Taxonomy" id="97972"/>
    <lineage>
        <taxon>Eukaryota</taxon>
        <taxon>Fungi</taxon>
        <taxon>Dikarya</taxon>
        <taxon>Ascomycota</taxon>
        <taxon>Pezizomycotina</taxon>
        <taxon>Dothideomycetes</taxon>
        <taxon>Pleosporomycetidae</taxon>
        <taxon>Pleosporales</taxon>
        <taxon>Massarineae</taxon>
        <taxon>Periconiaceae</taxon>
        <taxon>Periconia</taxon>
    </lineage>
</organism>
<keyword evidence="2" id="KW-1133">Transmembrane helix</keyword>
<evidence type="ECO:0000313" key="3">
    <source>
        <dbReference type="EMBL" id="PVI00690.1"/>
    </source>
</evidence>
<evidence type="ECO:0000313" key="4">
    <source>
        <dbReference type="Proteomes" id="UP000244855"/>
    </source>
</evidence>
<gene>
    <name evidence="3" type="ORF">DM02DRAFT_707755</name>
</gene>
<evidence type="ECO:0000256" key="1">
    <source>
        <dbReference type="SAM" id="MobiDB-lite"/>
    </source>
</evidence>
<dbReference type="Proteomes" id="UP000244855">
    <property type="component" value="Unassembled WGS sequence"/>
</dbReference>